<name>A0ABV7VSY7_9GAMM</name>
<feature type="domain" description="PA14" evidence="2">
    <location>
        <begin position="105"/>
        <end position="245"/>
    </location>
</feature>
<dbReference type="InterPro" id="IPR051154">
    <property type="entry name" value="Prespore-cell_inducing_factor"/>
</dbReference>
<dbReference type="EMBL" id="JBHRYB010000003">
    <property type="protein sequence ID" value="MFC3679198.1"/>
    <property type="molecule type" value="Genomic_DNA"/>
</dbReference>
<keyword evidence="1" id="KW-0732">Signal</keyword>
<protein>
    <submittedName>
        <fullName evidence="3">Fibro-slime domain-containing protein</fullName>
    </submittedName>
</protein>
<dbReference type="InterPro" id="IPR011874">
    <property type="entry name" value="Fibro_Slime"/>
</dbReference>
<proteinExistence type="predicted"/>
<sequence>MMKATLIPSVVLTTALAAATPGTLAGDGKPGDYDDICTCVDPHNGVRKIPVLIRDFKASHPDFEAGVFGRDEGIVKKDLGADGRPVYAGETFTTHGKEAFDQWYRNVPNVNTSIPKTLEMTEVTPGFYRYTNSSFFPIDGEGFGNQGFSHNYHFTLETHLKFFYVEGGRFKFDGDDDLWIFINGKLAVDIGGVHGRTEKTVYLDDIADELGIEPNNTYSFDLFFAERHSVHSSFRFETTFELQCL</sequence>
<feature type="signal peptide" evidence="1">
    <location>
        <begin position="1"/>
        <end position="25"/>
    </location>
</feature>
<dbReference type="InterPro" id="IPR037524">
    <property type="entry name" value="PA14/GLEYA"/>
</dbReference>
<organism evidence="3 4">
    <name type="scientific">Bacterioplanoides pacificum</name>
    <dbReference type="NCBI Taxonomy" id="1171596"/>
    <lineage>
        <taxon>Bacteria</taxon>
        <taxon>Pseudomonadati</taxon>
        <taxon>Pseudomonadota</taxon>
        <taxon>Gammaproteobacteria</taxon>
        <taxon>Oceanospirillales</taxon>
        <taxon>Oceanospirillaceae</taxon>
        <taxon>Bacterioplanoides</taxon>
    </lineage>
</organism>
<comment type="caution">
    <text evidence="3">The sequence shown here is derived from an EMBL/GenBank/DDBJ whole genome shotgun (WGS) entry which is preliminary data.</text>
</comment>
<feature type="chain" id="PRO_5045416491" evidence="1">
    <location>
        <begin position="26"/>
        <end position="245"/>
    </location>
</feature>
<dbReference type="NCBIfam" id="TIGR02148">
    <property type="entry name" value="Fibro_Slime"/>
    <property type="match status" value="1"/>
</dbReference>
<evidence type="ECO:0000313" key="3">
    <source>
        <dbReference type="EMBL" id="MFC3679198.1"/>
    </source>
</evidence>
<dbReference type="RefSeq" id="WP_376864857.1">
    <property type="nucleotide sequence ID" value="NZ_JBHRYB010000003.1"/>
</dbReference>
<evidence type="ECO:0000313" key="4">
    <source>
        <dbReference type="Proteomes" id="UP001595722"/>
    </source>
</evidence>
<accession>A0ABV7VSY7</accession>
<dbReference type="PANTHER" id="PTHR31137">
    <property type="entry name" value="PROTEIN PSIB-RELATED-RELATED"/>
    <property type="match status" value="1"/>
</dbReference>
<reference evidence="4" key="1">
    <citation type="journal article" date="2019" name="Int. J. Syst. Evol. Microbiol.">
        <title>The Global Catalogue of Microorganisms (GCM) 10K type strain sequencing project: providing services to taxonomists for standard genome sequencing and annotation.</title>
        <authorList>
            <consortium name="The Broad Institute Genomics Platform"/>
            <consortium name="The Broad Institute Genome Sequencing Center for Infectious Disease"/>
            <person name="Wu L."/>
            <person name="Ma J."/>
        </authorList>
    </citation>
    <scope>NUCLEOTIDE SEQUENCE [LARGE SCALE GENOMIC DNA]</scope>
    <source>
        <strain evidence="4">KCTC 42424</strain>
    </source>
</reference>
<evidence type="ECO:0000259" key="2">
    <source>
        <dbReference type="PROSITE" id="PS51820"/>
    </source>
</evidence>
<evidence type="ECO:0000256" key="1">
    <source>
        <dbReference type="SAM" id="SignalP"/>
    </source>
</evidence>
<keyword evidence="4" id="KW-1185">Reference proteome</keyword>
<dbReference type="Proteomes" id="UP001595722">
    <property type="component" value="Unassembled WGS sequence"/>
</dbReference>
<dbReference type="PROSITE" id="PS51820">
    <property type="entry name" value="PA14"/>
    <property type="match status" value="1"/>
</dbReference>
<gene>
    <name evidence="3" type="ORF">ACFOMG_03625</name>
</gene>